<accession>U4LXA3</accession>
<feature type="region of interest" description="Disordered" evidence="1">
    <location>
        <begin position="1"/>
        <end position="54"/>
    </location>
</feature>
<keyword evidence="3" id="KW-1185">Reference proteome</keyword>
<dbReference type="EMBL" id="HF936512">
    <property type="protein sequence ID" value="CCX34308.1"/>
    <property type="molecule type" value="Genomic_DNA"/>
</dbReference>
<sequence>MRIVGEVSTGRPGSAMMSGALPPGSMVPSSLSSSSVDSERPASEHKESRNGSVIEYGLVKVHGAKFKPASMFSRASSLKSSARKNGKKGSSSENGSIKSCNFRITVADEATSVKSGESDGRFSHSSVAGSIWGSPVAPSRKSSDGAGSVRSGTTIKPNDRKLEKDGVADHSNVRSN</sequence>
<evidence type="ECO:0000313" key="3">
    <source>
        <dbReference type="Proteomes" id="UP000018144"/>
    </source>
</evidence>
<feature type="compositionally biased region" description="Basic and acidic residues" evidence="1">
    <location>
        <begin position="157"/>
        <end position="176"/>
    </location>
</feature>
<evidence type="ECO:0000313" key="2">
    <source>
        <dbReference type="EMBL" id="CCX34308.1"/>
    </source>
</evidence>
<name>U4LXA3_PYROM</name>
<feature type="compositionally biased region" description="Low complexity" evidence="1">
    <location>
        <begin position="26"/>
        <end position="36"/>
    </location>
</feature>
<evidence type="ECO:0000256" key="1">
    <source>
        <dbReference type="SAM" id="MobiDB-lite"/>
    </source>
</evidence>
<organism evidence="2 3">
    <name type="scientific">Pyronema omphalodes (strain CBS 100304)</name>
    <name type="common">Pyronema confluens</name>
    <dbReference type="NCBI Taxonomy" id="1076935"/>
    <lineage>
        <taxon>Eukaryota</taxon>
        <taxon>Fungi</taxon>
        <taxon>Dikarya</taxon>
        <taxon>Ascomycota</taxon>
        <taxon>Pezizomycotina</taxon>
        <taxon>Pezizomycetes</taxon>
        <taxon>Pezizales</taxon>
        <taxon>Pyronemataceae</taxon>
        <taxon>Pyronema</taxon>
    </lineage>
</organism>
<dbReference type="AlphaFoldDB" id="U4LXA3"/>
<dbReference type="Proteomes" id="UP000018144">
    <property type="component" value="Unassembled WGS sequence"/>
</dbReference>
<gene>
    <name evidence="2" type="ORF">PCON_03501</name>
</gene>
<feature type="compositionally biased region" description="Basic and acidic residues" evidence="1">
    <location>
        <begin position="37"/>
        <end position="49"/>
    </location>
</feature>
<protein>
    <submittedName>
        <fullName evidence="2">Uncharacterized protein</fullName>
    </submittedName>
</protein>
<reference evidence="2 3" key="1">
    <citation type="journal article" date="2013" name="PLoS Genet.">
        <title>The genome and development-dependent transcriptomes of Pyronema confluens: a window into fungal evolution.</title>
        <authorList>
            <person name="Traeger S."/>
            <person name="Altegoer F."/>
            <person name="Freitag M."/>
            <person name="Gabaldon T."/>
            <person name="Kempken F."/>
            <person name="Kumar A."/>
            <person name="Marcet-Houben M."/>
            <person name="Poggeler S."/>
            <person name="Stajich J.E."/>
            <person name="Nowrousian M."/>
        </authorList>
    </citation>
    <scope>NUCLEOTIDE SEQUENCE [LARGE SCALE GENOMIC DNA]</scope>
    <source>
        <strain evidence="3">CBS 100304</strain>
        <tissue evidence="2">Vegetative mycelium</tissue>
    </source>
</reference>
<feature type="compositionally biased region" description="Low complexity" evidence="1">
    <location>
        <begin position="88"/>
        <end position="101"/>
    </location>
</feature>
<feature type="region of interest" description="Disordered" evidence="1">
    <location>
        <begin position="70"/>
        <end position="176"/>
    </location>
</feature>
<proteinExistence type="predicted"/>